<protein>
    <recommendedName>
        <fullName evidence="3">Macrocin O-methyltransferase</fullName>
    </recommendedName>
</protein>
<dbReference type="PANTHER" id="PTHR40036:SF1">
    <property type="entry name" value="MACROCIN O-METHYLTRANSFERASE"/>
    <property type="match status" value="1"/>
</dbReference>
<keyword evidence="2" id="KW-1185">Reference proteome</keyword>
<evidence type="ECO:0008006" key="3">
    <source>
        <dbReference type="Google" id="ProtNLM"/>
    </source>
</evidence>
<sequence>MTKRATDLYLDLVKRAVTNSIYRDPHIDPQHYYELAMEAGADAGGLTADDPRLWRPYSEEERRQGRCWPRDAHTMVGRERLDHLQECMERVIAEGVPGDVMETGVWRGGVCVFMRAVLSAYGITDRAVWVADSFSGLPEPDVERFPEDRRVGSVGWVNGVVGVPLEQVRENFRRYGLLDGQVRFVEGRFGDSLPAAPVERLAVLRLDGDLYESTYDALEHLHPKVSPGGFVIVDDYHAWDVCAKAVHDYRRAHGIDDPIVDIDWSGVYWRKSS</sequence>
<evidence type="ECO:0000313" key="2">
    <source>
        <dbReference type="Proteomes" id="UP000614047"/>
    </source>
</evidence>
<dbReference type="InterPro" id="IPR008884">
    <property type="entry name" value="TylF_MeTrfase"/>
</dbReference>
<gene>
    <name evidence="1" type="ORF">IW256_004671</name>
</gene>
<dbReference type="Proteomes" id="UP000614047">
    <property type="component" value="Unassembled WGS sequence"/>
</dbReference>
<name>A0A931GK80_9ACTN</name>
<dbReference type="AlphaFoldDB" id="A0A931GK80"/>
<dbReference type="EMBL" id="JADOUA010000001">
    <property type="protein sequence ID" value="MBG6090558.1"/>
    <property type="molecule type" value="Genomic_DNA"/>
</dbReference>
<dbReference type="InterPro" id="IPR029063">
    <property type="entry name" value="SAM-dependent_MTases_sf"/>
</dbReference>
<dbReference type="SUPFAM" id="SSF53335">
    <property type="entry name" value="S-adenosyl-L-methionine-dependent methyltransferases"/>
    <property type="match status" value="1"/>
</dbReference>
<dbReference type="RefSeq" id="WP_197013006.1">
    <property type="nucleotide sequence ID" value="NZ_BAABES010000011.1"/>
</dbReference>
<dbReference type="PANTHER" id="PTHR40036">
    <property type="entry name" value="MACROCIN O-METHYLTRANSFERASE"/>
    <property type="match status" value="1"/>
</dbReference>
<organism evidence="1 2">
    <name type="scientific">Actinomadura viridis</name>
    <dbReference type="NCBI Taxonomy" id="58110"/>
    <lineage>
        <taxon>Bacteria</taxon>
        <taxon>Bacillati</taxon>
        <taxon>Actinomycetota</taxon>
        <taxon>Actinomycetes</taxon>
        <taxon>Streptosporangiales</taxon>
        <taxon>Thermomonosporaceae</taxon>
        <taxon>Actinomadura</taxon>
    </lineage>
</organism>
<evidence type="ECO:0000313" key="1">
    <source>
        <dbReference type="EMBL" id="MBG6090558.1"/>
    </source>
</evidence>
<reference evidence="1" key="1">
    <citation type="submission" date="2020-11" db="EMBL/GenBank/DDBJ databases">
        <title>Sequencing the genomes of 1000 actinobacteria strains.</title>
        <authorList>
            <person name="Klenk H.-P."/>
        </authorList>
    </citation>
    <scope>NUCLEOTIDE SEQUENCE</scope>
    <source>
        <strain evidence="1">DSM 43175</strain>
    </source>
</reference>
<accession>A0A931GK80</accession>
<dbReference type="Pfam" id="PF05711">
    <property type="entry name" value="TylF"/>
    <property type="match status" value="1"/>
</dbReference>
<comment type="caution">
    <text evidence="1">The sequence shown here is derived from an EMBL/GenBank/DDBJ whole genome shotgun (WGS) entry which is preliminary data.</text>
</comment>
<proteinExistence type="predicted"/>
<dbReference type="Gene3D" id="3.40.50.150">
    <property type="entry name" value="Vaccinia Virus protein VP39"/>
    <property type="match status" value="1"/>
</dbReference>